<reference evidence="4" key="1">
    <citation type="submission" date="2008-07" db="EMBL/GenBank/DDBJ databases">
        <title>Annotation of Ajellomyces capsulatus strain H88.</title>
        <authorList>
            <person name="Champion M."/>
            <person name="Cuomo C."/>
            <person name="Ma L.-J."/>
            <person name="Henn M.R."/>
            <person name="Sil A."/>
            <person name="Goldman B."/>
            <person name="Young S.K."/>
            <person name="Kodira C.D."/>
            <person name="Zeng Q."/>
            <person name="Koehrsen M."/>
            <person name="Alvarado L."/>
            <person name="Berlin A."/>
            <person name="Borenstein D."/>
            <person name="Chen Z."/>
            <person name="Engels R."/>
            <person name="Freedman E."/>
            <person name="Gellesch M."/>
            <person name="Goldberg J."/>
            <person name="Griggs A."/>
            <person name="Gujja S."/>
            <person name="Heiman D."/>
            <person name="Hepburn T."/>
            <person name="Howarth C."/>
            <person name="Jen D."/>
            <person name="Larson L."/>
            <person name="Lewis B."/>
            <person name="Mehta T."/>
            <person name="Park D."/>
            <person name="Pearson M."/>
            <person name="Roberts A."/>
            <person name="Saif S."/>
            <person name="Shea T."/>
            <person name="Shenoy N."/>
            <person name="Sisk P."/>
            <person name="Stolte C."/>
            <person name="Sykes S."/>
            <person name="Walk T."/>
            <person name="White J."/>
            <person name="Yandava C."/>
            <person name="Klein B."/>
            <person name="McEwen J.G."/>
            <person name="Puccia R."/>
            <person name="Goldman G.H."/>
            <person name="Felipe M.S."/>
            <person name="Nino-Vega G."/>
            <person name="San-Blas G."/>
            <person name="Taylor J."/>
            <person name="Mendoza L."/>
            <person name="Galagan J."/>
            <person name="Nusbaum C."/>
            <person name="Birren B."/>
        </authorList>
    </citation>
    <scope>NUCLEOTIDE SEQUENCE [LARGE SCALE GENOMIC DNA]</scope>
    <source>
        <strain evidence="4">H88</strain>
    </source>
</reference>
<feature type="chain" id="PRO_5003259911" evidence="2">
    <location>
        <begin position="23"/>
        <end position="271"/>
    </location>
</feature>
<sequence length="271" mass="30719">MECTDWLLLGAMYCVMQRCARGCNCCTSSPGGAVHVETEGEEQARSYIVRKGARGWEETMALEGNAKTGRPSRKRRTRGWFSSGTPSWEGTKLPSENDAREQVPAHYYSTTVPARLWCCFHGAVAENQLGPIAYYYCILYVERPKAASDWTDPPRGPGKVQGCWLGRRHQMLSFLSPSNFHSTTALHVVETLLHHRKTLHCRQITQSIQGQNKSHPLDKQQQQHQRQRHPLGVGGRTKCTILDECSKMIMIFDVAVHSVSRRLLRLKRAEQ</sequence>
<evidence type="ECO:0000313" key="3">
    <source>
        <dbReference type="EMBL" id="EGC40814.1"/>
    </source>
</evidence>
<feature type="region of interest" description="Disordered" evidence="1">
    <location>
        <begin position="210"/>
        <end position="232"/>
    </location>
</feature>
<feature type="region of interest" description="Disordered" evidence="1">
    <location>
        <begin position="64"/>
        <end position="96"/>
    </location>
</feature>
<dbReference type="EMBL" id="DS990636">
    <property type="protein sequence ID" value="EGC40814.1"/>
    <property type="molecule type" value="Genomic_DNA"/>
</dbReference>
<dbReference type="OMA" id="CILYVER"/>
<protein>
    <submittedName>
        <fullName evidence="3">Predicted protein</fullName>
    </submittedName>
</protein>
<organism evidence="4">
    <name type="scientific">Ajellomyces capsulatus (strain H88)</name>
    <name type="common">Darling's disease fungus</name>
    <name type="synonym">Histoplasma capsulatum</name>
    <dbReference type="NCBI Taxonomy" id="544711"/>
    <lineage>
        <taxon>Eukaryota</taxon>
        <taxon>Fungi</taxon>
        <taxon>Dikarya</taxon>
        <taxon>Ascomycota</taxon>
        <taxon>Pezizomycotina</taxon>
        <taxon>Eurotiomycetes</taxon>
        <taxon>Eurotiomycetidae</taxon>
        <taxon>Onygenales</taxon>
        <taxon>Ajellomycetaceae</taxon>
        <taxon>Histoplasma</taxon>
    </lineage>
</organism>
<gene>
    <name evidence="3" type="ORF">HCEG_00176</name>
</gene>
<feature type="signal peptide" evidence="2">
    <location>
        <begin position="1"/>
        <end position="22"/>
    </location>
</feature>
<proteinExistence type="predicted"/>
<name>F0U7Z2_AJEC8</name>
<dbReference type="HOGENOM" id="CLU_1175146_0_0_1"/>
<accession>F0U7Z2</accession>
<dbReference type="OrthoDB" id="10573117at2759"/>
<dbReference type="AlphaFoldDB" id="F0U7Z2"/>
<dbReference type="Proteomes" id="UP000008142">
    <property type="component" value="Unassembled WGS sequence"/>
</dbReference>
<evidence type="ECO:0000256" key="1">
    <source>
        <dbReference type="SAM" id="MobiDB-lite"/>
    </source>
</evidence>
<evidence type="ECO:0000313" key="4">
    <source>
        <dbReference type="Proteomes" id="UP000008142"/>
    </source>
</evidence>
<evidence type="ECO:0000256" key="2">
    <source>
        <dbReference type="SAM" id="SignalP"/>
    </source>
</evidence>
<keyword evidence="2" id="KW-0732">Signal</keyword>